<evidence type="ECO:0000256" key="3">
    <source>
        <dbReference type="ARBA" id="ARBA00022833"/>
    </source>
</evidence>
<dbReference type="SUPFAM" id="SSF57701">
    <property type="entry name" value="Zn2/Cys6 DNA-binding domain"/>
    <property type="match status" value="1"/>
</dbReference>
<evidence type="ECO:0000256" key="1">
    <source>
        <dbReference type="ARBA" id="ARBA00004123"/>
    </source>
</evidence>
<keyword evidence="3" id="KW-0862">Zinc</keyword>
<dbReference type="InterPro" id="IPR036864">
    <property type="entry name" value="Zn2-C6_fun-type_DNA-bd_sf"/>
</dbReference>
<evidence type="ECO:0000256" key="6">
    <source>
        <dbReference type="ARBA" id="ARBA00023163"/>
    </source>
</evidence>
<reference evidence="10" key="1">
    <citation type="submission" date="2021-06" db="EMBL/GenBank/DDBJ databases">
        <authorList>
            <person name="Kallberg Y."/>
            <person name="Tangrot J."/>
            <person name="Rosling A."/>
        </authorList>
    </citation>
    <scope>NUCLEOTIDE SEQUENCE</scope>
    <source>
        <strain evidence="10">BR232B</strain>
    </source>
</reference>
<dbReference type="Pfam" id="PF04082">
    <property type="entry name" value="Fungal_trans"/>
    <property type="match status" value="1"/>
</dbReference>
<dbReference type="CDD" id="cd12148">
    <property type="entry name" value="fungal_TF_MHR"/>
    <property type="match status" value="1"/>
</dbReference>
<evidence type="ECO:0000256" key="2">
    <source>
        <dbReference type="ARBA" id="ARBA00022723"/>
    </source>
</evidence>
<evidence type="ECO:0000313" key="10">
    <source>
        <dbReference type="EMBL" id="CAG8561037.1"/>
    </source>
</evidence>
<dbReference type="InterPro" id="IPR007219">
    <property type="entry name" value="XnlR_reg_dom"/>
</dbReference>
<keyword evidence="6" id="KW-0804">Transcription</keyword>
<dbReference type="GO" id="GO:0005634">
    <property type="term" value="C:nucleus"/>
    <property type="evidence" value="ECO:0007669"/>
    <property type="project" value="UniProtKB-SubCell"/>
</dbReference>
<sequence>MNAVGFSDLRPPPPTKRVKLVSTCDTCKNRKVKCDRVRPKCGTCKKTGRDCGYKYSDTTHEMRESGARSRAELEYMKAQMEELVNAQFNKVAQMQNCIAVAVNGTGMDMTNGDQIANIFAAPDLPLRNNDLFRIPGDSALFPQHYSINQHLAAETLNRSTEIAAQIDRSKEQCLYDPHHVLNYADFAVLAQQQVKEPQVDQGQTTDQQFNGQANSKISVQGNNQNTSENDMMEELTSVFDDLTLYQSTRYIGEGSLLLIGSTDDNGEKFVTEPNQCLAEVDEEGLRALPTFQTAKEYVDLYLKHVHRYTPFLRPVIFQNALNGPLNPQHLLILNCIFFVAAPFHHDPEKSDGRVYFERAEALLYKYCRIRPHVLTVMATVLLSHYNKDAVAKWMYNGIGTKMLFELGLHRKIRNFKPKIGKEIERLRDEAFWMIFISENFISAAYGRPNMIEESDCDIDVPPIPRLINPLDDETRLHIAFIHLITLSRLCVKVRKYLHAASRLRPMFEHEDKNKFRLLDLSLTKWLQELPPWLQIGELSKDENSTLLNGIGGDLHLFYGVVLILLHSRYLKPPGPYSMYTIYPIDSPQICTNAAATLVNWLLYILEKSPDFFALAICGVTAINPAMRVFKWNEKYDPNERVRIKARETIRKLEYIKQQTDSVHNKYDRGRFDEEFGLNIEQSIDDSFGRVQLTLETIEVDISRRDYEVYVNDDDLELREQYRRLMWGKRVPLRKSSRQSRRNSRSMSGIVYNSSRHDSQFMIMPISETDLPNFVFTPKRQISFGDYQPASDNTEKQQYEEVASVMSDSQIFDEPGPIIPPEYVNPLQIDNFHIQEQYLQQPISVQLSRDDIEQCEYEQQPSSQPLSPKPSPPQQQQPPPPPPIQTTQQQLQNQKTSLPSPPQQLSKHINPLSPQLDEKLPILPMTPPHQQYADDLPGNEGPMLCSQPDNPGRTFSNSSNRSVMLTPPSHPLDYFNYLPEGELETDILSGTSNDT</sequence>
<dbReference type="PROSITE" id="PS00463">
    <property type="entry name" value="ZN2_CY6_FUNGAL_1"/>
    <property type="match status" value="1"/>
</dbReference>
<dbReference type="AlphaFoldDB" id="A0A9N9BEK2"/>
<dbReference type="InterPro" id="IPR051615">
    <property type="entry name" value="Transcr_Regulatory_Elem"/>
</dbReference>
<dbReference type="PANTHER" id="PTHR31313:SF81">
    <property type="entry name" value="TY1 ENHANCER ACTIVATOR"/>
    <property type="match status" value="1"/>
</dbReference>
<feature type="domain" description="Zn(2)-C6 fungal-type" evidence="9">
    <location>
        <begin position="23"/>
        <end position="53"/>
    </location>
</feature>
<name>A0A9N9BEK2_9GLOM</name>
<feature type="compositionally biased region" description="Polar residues" evidence="8">
    <location>
        <begin position="946"/>
        <end position="962"/>
    </location>
</feature>
<keyword evidence="2" id="KW-0479">Metal-binding</keyword>
<dbReference type="OrthoDB" id="2406834at2759"/>
<comment type="subcellular location">
    <subcellularLocation>
        <location evidence="1">Nucleus</location>
    </subcellularLocation>
</comment>
<keyword evidence="4" id="KW-0805">Transcription regulation</keyword>
<feature type="compositionally biased region" description="Pro residues" evidence="8">
    <location>
        <begin position="866"/>
        <end position="883"/>
    </location>
</feature>
<organism evidence="10 11">
    <name type="scientific">Paraglomus brasilianum</name>
    <dbReference type="NCBI Taxonomy" id="144538"/>
    <lineage>
        <taxon>Eukaryota</taxon>
        <taxon>Fungi</taxon>
        <taxon>Fungi incertae sedis</taxon>
        <taxon>Mucoromycota</taxon>
        <taxon>Glomeromycotina</taxon>
        <taxon>Glomeromycetes</taxon>
        <taxon>Paraglomerales</taxon>
        <taxon>Paraglomeraceae</taxon>
        <taxon>Paraglomus</taxon>
    </lineage>
</organism>
<dbReference type="GO" id="GO:0008270">
    <property type="term" value="F:zinc ion binding"/>
    <property type="evidence" value="ECO:0007669"/>
    <property type="project" value="InterPro"/>
</dbReference>
<dbReference type="EMBL" id="CAJVPI010000667">
    <property type="protein sequence ID" value="CAG8561037.1"/>
    <property type="molecule type" value="Genomic_DNA"/>
</dbReference>
<evidence type="ECO:0000256" key="5">
    <source>
        <dbReference type="ARBA" id="ARBA00023125"/>
    </source>
</evidence>
<gene>
    <name evidence="10" type="ORF">PBRASI_LOCUS5594</name>
</gene>
<dbReference type="SMART" id="SM00906">
    <property type="entry name" value="Fungal_trans"/>
    <property type="match status" value="1"/>
</dbReference>
<feature type="region of interest" description="Disordered" evidence="8">
    <location>
        <begin position="855"/>
        <end position="966"/>
    </location>
</feature>
<dbReference type="Proteomes" id="UP000789739">
    <property type="component" value="Unassembled WGS sequence"/>
</dbReference>
<evidence type="ECO:0000256" key="4">
    <source>
        <dbReference type="ARBA" id="ARBA00023015"/>
    </source>
</evidence>
<dbReference type="InterPro" id="IPR001138">
    <property type="entry name" value="Zn2Cys6_DnaBD"/>
</dbReference>
<evidence type="ECO:0000259" key="9">
    <source>
        <dbReference type="PROSITE" id="PS50048"/>
    </source>
</evidence>
<evidence type="ECO:0000256" key="7">
    <source>
        <dbReference type="ARBA" id="ARBA00023242"/>
    </source>
</evidence>
<keyword evidence="7" id="KW-0539">Nucleus</keyword>
<dbReference type="Pfam" id="PF00172">
    <property type="entry name" value="Zn_clus"/>
    <property type="match status" value="1"/>
</dbReference>
<dbReference type="SMART" id="SM00066">
    <property type="entry name" value="GAL4"/>
    <property type="match status" value="1"/>
</dbReference>
<evidence type="ECO:0000313" key="11">
    <source>
        <dbReference type="Proteomes" id="UP000789739"/>
    </source>
</evidence>
<dbReference type="GO" id="GO:0000981">
    <property type="term" value="F:DNA-binding transcription factor activity, RNA polymerase II-specific"/>
    <property type="evidence" value="ECO:0007669"/>
    <property type="project" value="InterPro"/>
</dbReference>
<protein>
    <submittedName>
        <fullName evidence="10">7847_t:CDS:1</fullName>
    </submittedName>
</protein>
<dbReference type="GO" id="GO:0003677">
    <property type="term" value="F:DNA binding"/>
    <property type="evidence" value="ECO:0007669"/>
    <property type="project" value="UniProtKB-KW"/>
</dbReference>
<accession>A0A9N9BEK2</accession>
<comment type="caution">
    <text evidence="10">The sequence shown here is derived from an EMBL/GenBank/DDBJ whole genome shotgun (WGS) entry which is preliminary data.</text>
</comment>
<keyword evidence="11" id="KW-1185">Reference proteome</keyword>
<dbReference type="PROSITE" id="PS50048">
    <property type="entry name" value="ZN2_CY6_FUNGAL_2"/>
    <property type="match status" value="1"/>
</dbReference>
<feature type="compositionally biased region" description="Low complexity" evidence="8">
    <location>
        <begin position="884"/>
        <end position="897"/>
    </location>
</feature>
<dbReference type="CDD" id="cd00067">
    <property type="entry name" value="GAL4"/>
    <property type="match status" value="1"/>
</dbReference>
<keyword evidence="5" id="KW-0238">DNA-binding</keyword>
<dbReference type="GO" id="GO:0006351">
    <property type="term" value="P:DNA-templated transcription"/>
    <property type="evidence" value="ECO:0007669"/>
    <property type="project" value="InterPro"/>
</dbReference>
<dbReference type="Gene3D" id="4.10.240.10">
    <property type="entry name" value="Zn(2)-C6 fungal-type DNA-binding domain"/>
    <property type="match status" value="1"/>
</dbReference>
<proteinExistence type="predicted"/>
<dbReference type="PANTHER" id="PTHR31313">
    <property type="entry name" value="TY1 ENHANCER ACTIVATOR"/>
    <property type="match status" value="1"/>
</dbReference>
<evidence type="ECO:0000256" key="8">
    <source>
        <dbReference type="SAM" id="MobiDB-lite"/>
    </source>
</evidence>